<dbReference type="Proteomes" id="UP001497516">
    <property type="component" value="Chromosome 4"/>
</dbReference>
<gene>
    <name evidence="2" type="ORF">LTRI10_LOCUS24187</name>
</gene>
<sequence>MVGPTLVGLDLTKSRTPTAGRRGQQGQLELAGALRRAMDFSTSIHDFASYEESSGSQYQRSWYASHPDDDEGAGF</sequence>
<feature type="compositionally biased region" description="Polar residues" evidence="1">
    <location>
        <begin position="52"/>
        <end position="62"/>
    </location>
</feature>
<name>A0AAV2EBG6_9ROSI</name>
<feature type="region of interest" description="Disordered" evidence="1">
    <location>
        <begin position="52"/>
        <end position="75"/>
    </location>
</feature>
<dbReference type="EMBL" id="OZ034817">
    <property type="protein sequence ID" value="CAL1382885.1"/>
    <property type="molecule type" value="Genomic_DNA"/>
</dbReference>
<evidence type="ECO:0000313" key="2">
    <source>
        <dbReference type="EMBL" id="CAL1382885.1"/>
    </source>
</evidence>
<evidence type="ECO:0000313" key="3">
    <source>
        <dbReference type="Proteomes" id="UP001497516"/>
    </source>
</evidence>
<proteinExistence type="predicted"/>
<organism evidence="2 3">
    <name type="scientific">Linum trigynum</name>
    <dbReference type="NCBI Taxonomy" id="586398"/>
    <lineage>
        <taxon>Eukaryota</taxon>
        <taxon>Viridiplantae</taxon>
        <taxon>Streptophyta</taxon>
        <taxon>Embryophyta</taxon>
        <taxon>Tracheophyta</taxon>
        <taxon>Spermatophyta</taxon>
        <taxon>Magnoliopsida</taxon>
        <taxon>eudicotyledons</taxon>
        <taxon>Gunneridae</taxon>
        <taxon>Pentapetalae</taxon>
        <taxon>rosids</taxon>
        <taxon>fabids</taxon>
        <taxon>Malpighiales</taxon>
        <taxon>Linaceae</taxon>
        <taxon>Linum</taxon>
    </lineage>
</organism>
<evidence type="ECO:0000256" key="1">
    <source>
        <dbReference type="SAM" id="MobiDB-lite"/>
    </source>
</evidence>
<dbReference type="AlphaFoldDB" id="A0AAV2EBG6"/>
<keyword evidence="3" id="KW-1185">Reference proteome</keyword>
<feature type="region of interest" description="Disordered" evidence="1">
    <location>
        <begin position="1"/>
        <end position="24"/>
    </location>
</feature>
<protein>
    <submittedName>
        <fullName evidence="2">Uncharacterized protein</fullName>
    </submittedName>
</protein>
<accession>A0AAV2EBG6</accession>
<reference evidence="2 3" key="1">
    <citation type="submission" date="2024-04" db="EMBL/GenBank/DDBJ databases">
        <authorList>
            <person name="Fracassetti M."/>
        </authorList>
    </citation>
    <scope>NUCLEOTIDE SEQUENCE [LARGE SCALE GENOMIC DNA]</scope>
</reference>